<feature type="transmembrane region" description="Helical" evidence="1">
    <location>
        <begin position="59"/>
        <end position="76"/>
    </location>
</feature>
<keyword evidence="1" id="KW-0812">Transmembrane</keyword>
<accession>A0A3S9WJJ9</accession>
<dbReference type="EMBL" id="CP031422">
    <property type="protein sequence ID" value="AZS40221.1"/>
    <property type="molecule type" value="Genomic_DNA"/>
</dbReference>
<gene>
    <name evidence="2" type="ORF">CVS54_01545</name>
</gene>
<evidence type="ECO:0000313" key="2">
    <source>
        <dbReference type="EMBL" id="AZS40221.1"/>
    </source>
</evidence>
<reference evidence="2 3" key="1">
    <citation type="submission" date="2018-08" db="EMBL/GenBank/DDBJ databases">
        <title>Microbacterium oxydans strain HG3.</title>
        <authorList>
            <person name="ORTET P."/>
        </authorList>
    </citation>
    <scope>NUCLEOTIDE SEQUENCE [LARGE SCALE GENOMIC DNA]</scope>
    <source>
        <strain evidence="2 3">HG3</strain>
    </source>
</reference>
<feature type="transmembrane region" description="Helical" evidence="1">
    <location>
        <begin position="82"/>
        <end position="104"/>
    </location>
</feature>
<feature type="transmembrane region" description="Helical" evidence="1">
    <location>
        <begin position="148"/>
        <end position="167"/>
    </location>
</feature>
<proteinExistence type="predicted"/>
<dbReference type="Proteomes" id="UP000274841">
    <property type="component" value="Chromosome"/>
</dbReference>
<feature type="transmembrane region" description="Helical" evidence="1">
    <location>
        <begin position="12"/>
        <end position="31"/>
    </location>
</feature>
<name>A0A3S9WJJ9_9MICO</name>
<protein>
    <submittedName>
        <fullName evidence="2">Uncharacterized protein</fullName>
    </submittedName>
</protein>
<dbReference type="KEGG" id="moy:CVS54_01545"/>
<dbReference type="RefSeq" id="WP_127012089.1">
    <property type="nucleotide sequence ID" value="NZ_CP031422.1"/>
</dbReference>
<organism evidence="2 3">
    <name type="scientific">Microbacterium oxydans</name>
    <dbReference type="NCBI Taxonomy" id="82380"/>
    <lineage>
        <taxon>Bacteria</taxon>
        <taxon>Bacillati</taxon>
        <taxon>Actinomycetota</taxon>
        <taxon>Actinomycetes</taxon>
        <taxon>Micrococcales</taxon>
        <taxon>Microbacteriaceae</taxon>
        <taxon>Microbacterium</taxon>
    </lineage>
</organism>
<evidence type="ECO:0000256" key="1">
    <source>
        <dbReference type="SAM" id="Phobius"/>
    </source>
</evidence>
<keyword evidence="1" id="KW-1133">Transmembrane helix</keyword>
<sequence length="198" mass="20574">MRRRLRSFRVRAAVPGVVVRLLVVGIAWGGALVLVPFPLWQGVAVIAAALAVVLPRSLAAWLAAACLVFGILLTDPDPGRTALAVLLVHAIHVLGSLSLVIPISSRVALPVLGSSLARLLVIQLLAQPVVFGVWLLAPSDVVHGLTPLAPLAAAALAVGVLLALHAARRADAHPRESERVEGESIAVRHDGANVRGPS</sequence>
<evidence type="ECO:0000313" key="3">
    <source>
        <dbReference type="Proteomes" id="UP000274841"/>
    </source>
</evidence>
<keyword evidence="1" id="KW-0472">Membrane</keyword>
<dbReference type="AlphaFoldDB" id="A0A3S9WJJ9"/>